<dbReference type="VEuPathDB" id="CryptoDB:Cvel_13787"/>
<dbReference type="AlphaFoldDB" id="A0A0G4IEQ3"/>
<name>A0A0G4IEQ3_9ALVE</name>
<accession>A0A0G4IEQ3</accession>
<dbReference type="PhylomeDB" id="A0A0G4IEQ3"/>
<sequence>MRVAQPGYEINARMLPFFGTLYPLLSIEITTEPAYKEYAKLIPRVLFLHQQEQKKGPNPSARMAPAAKSANDVKQLRAQISIFSAIQYRLTAETCAVPPRSVGCPAAVDGGIVWMWIQRRGTWRELERERGERTRMPYFLFVFLKYPRREYAGAFQLCGV</sequence>
<organism evidence="1">
    <name type="scientific">Chromera velia CCMP2878</name>
    <dbReference type="NCBI Taxonomy" id="1169474"/>
    <lineage>
        <taxon>Eukaryota</taxon>
        <taxon>Sar</taxon>
        <taxon>Alveolata</taxon>
        <taxon>Colpodellida</taxon>
        <taxon>Chromeraceae</taxon>
        <taxon>Chromera</taxon>
    </lineage>
</organism>
<evidence type="ECO:0000313" key="1">
    <source>
        <dbReference type="EMBL" id="CEM55729.1"/>
    </source>
</evidence>
<dbReference type="EMBL" id="CDMZ01005904">
    <property type="protein sequence ID" value="CEM55729.1"/>
    <property type="molecule type" value="Genomic_DNA"/>
</dbReference>
<proteinExistence type="predicted"/>
<protein>
    <submittedName>
        <fullName evidence="1">Uncharacterized protein</fullName>
    </submittedName>
</protein>
<gene>
    <name evidence="1" type="ORF">Cvel_13787</name>
</gene>
<reference evidence="1" key="1">
    <citation type="submission" date="2014-11" db="EMBL/GenBank/DDBJ databases">
        <authorList>
            <person name="Otto D Thomas"/>
            <person name="Naeem Raeece"/>
        </authorList>
    </citation>
    <scope>NUCLEOTIDE SEQUENCE</scope>
</reference>